<dbReference type="AlphaFoldDB" id="A0A914GXM9"/>
<keyword evidence="1" id="KW-0472">Membrane</keyword>
<keyword evidence="2" id="KW-1185">Reference proteome</keyword>
<keyword evidence="1" id="KW-0812">Transmembrane</keyword>
<evidence type="ECO:0000313" key="2">
    <source>
        <dbReference type="Proteomes" id="UP000887572"/>
    </source>
</evidence>
<proteinExistence type="predicted"/>
<reference evidence="3" key="1">
    <citation type="submission" date="2022-11" db="UniProtKB">
        <authorList>
            <consortium name="WormBaseParasite"/>
        </authorList>
    </citation>
    <scope>IDENTIFICATION</scope>
</reference>
<sequence length="361" mass="40091">MHTNHQRHSPICAQLTIIIFLCFEIIFASNQSTTIDLHQNPTDNYGICAKFTRQFLEEFIRQNSSSLFGWVTAQGDLAQGQQNESHLAVQCLALALSDRDIVVDRTCIMALAPIARQTEQNESNNNIQFASIITQIGQPSNDVVDGSYPMLISFGHQPKRSKPTTTPVPCILPIDDEFASKLTWNATVCGIKKTVDENGSNSSSTSGNNNIMSQPKIICRSIELKLKNGTAFYSNAFQPLLTQFYAKSPLFFFDENAQNYSYLRGIGSLDNSSVHLFDKNDCARFANNSDGRVQCAYKTETALLNAPDNSSIRPFTEQDADAAFLMVPLVILSVLITTGMLLTVLTFIVQHKRQGTYHTIN</sequence>
<protein>
    <submittedName>
        <fullName evidence="3">Uncharacterized protein</fullName>
    </submittedName>
</protein>
<organism evidence="2 3">
    <name type="scientific">Globodera rostochiensis</name>
    <name type="common">Golden nematode worm</name>
    <name type="synonym">Heterodera rostochiensis</name>
    <dbReference type="NCBI Taxonomy" id="31243"/>
    <lineage>
        <taxon>Eukaryota</taxon>
        <taxon>Metazoa</taxon>
        <taxon>Ecdysozoa</taxon>
        <taxon>Nematoda</taxon>
        <taxon>Chromadorea</taxon>
        <taxon>Rhabditida</taxon>
        <taxon>Tylenchina</taxon>
        <taxon>Tylenchomorpha</taxon>
        <taxon>Tylenchoidea</taxon>
        <taxon>Heteroderidae</taxon>
        <taxon>Heteroderinae</taxon>
        <taxon>Globodera</taxon>
    </lineage>
</organism>
<dbReference type="Proteomes" id="UP000887572">
    <property type="component" value="Unplaced"/>
</dbReference>
<evidence type="ECO:0000313" key="3">
    <source>
        <dbReference type="WBParaSite" id="Gr19_v10_g11718.t1"/>
    </source>
</evidence>
<evidence type="ECO:0000256" key="1">
    <source>
        <dbReference type="SAM" id="Phobius"/>
    </source>
</evidence>
<accession>A0A914GXM9</accession>
<feature type="transmembrane region" description="Helical" evidence="1">
    <location>
        <begin position="322"/>
        <end position="349"/>
    </location>
</feature>
<dbReference type="WBParaSite" id="Gr19_v10_g11718.t1">
    <property type="protein sequence ID" value="Gr19_v10_g11718.t1"/>
    <property type="gene ID" value="Gr19_v10_g11718"/>
</dbReference>
<name>A0A914GXM9_GLORO</name>
<keyword evidence="1" id="KW-1133">Transmembrane helix</keyword>